<sequence length="747" mass="85743">MQKRLEEVLHGRENKLDICESASHVEIKEVKEGESAEKYFERLSDLLVARGVFLNNGIGVRGLDITGEGNLYKDYDEYITRGKLEEEIKNEILQGKNSAHERSYDKLKDVDDEAEEKFKILDGRVNKIEILNAYKTASEKLKLKQLDEEGAIDWYIKEMKKYLPDMIGKLTREEAAVALDKILRVNFKVLKKPLRRQNINDDLKDFIEYYDLFTHIALLRGLEYEEYEEFCKEWFLMEATTKGRYEELKQIPASKVELAALKRIQDEDTDETSKLLKAREGEFISIALANISGAQNNTIVINSDLGSLCAGYQFRSKEFPDILIIVLNNNEDFKKGIEDLFKSRKMKYSYKDVLEEVEYHETREAYWITQGKTTSSAHILASFETARKFARQDLGGLNLYLWTEIEREDKYGMSYKDLERLRNEDRKFQIEVLSSAGYGEDGKILELKFRARVIDRIARIIASGKVEVGVENRGTILADRDISINTAKDIEFKKDNVAVIAGYRHTEKIESMEQEKSFKKALRNFNSDIKLKFGKNSDNNQVRLFSMAEGAGNVEILASLLLELNKVLAGLEKEGDKKIERIVVYMPEVLSDGRTGAGKEIIMTYLKNIETRNALSIKEEIIKNIEKNLAGEEIVVMKDDYSDLSKDGEVKYPDLAFRFVLAREINSVLRKEGDNQREGFMAIINLLALRSGFDAGYKEELDKITAQIKEGKNAEEILNGIIVKIKPINYEEIVEYTAMHEAVAKSL</sequence>
<evidence type="ECO:0000313" key="1">
    <source>
        <dbReference type="EMBL" id="KJJ84822.1"/>
    </source>
</evidence>
<gene>
    <name evidence="1" type="ORF">OMAG_001313</name>
</gene>
<dbReference type="AlphaFoldDB" id="A0A0F0CNJ7"/>
<dbReference type="Proteomes" id="UP000033428">
    <property type="component" value="Unassembled WGS sequence"/>
</dbReference>
<organism evidence="1 2">
    <name type="scientific">Candidatus Omnitrophus magneticus</name>
    <dbReference type="NCBI Taxonomy" id="1609969"/>
    <lineage>
        <taxon>Bacteria</taxon>
        <taxon>Pseudomonadati</taxon>
        <taxon>Candidatus Omnitrophota</taxon>
        <taxon>Candidatus Omnitrophus</taxon>
    </lineage>
</organism>
<protein>
    <submittedName>
        <fullName evidence="1">Uncharacterized protein</fullName>
    </submittedName>
</protein>
<keyword evidence="2" id="KW-1185">Reference proteome</keyword>
<comment type="caution">
    <text evidence="1">The sequence shown here is derived from an EMBL/GenBank/DDBJ whole genome shotgun (WGS) entry which is preliminary data.</text>
</comment>
<dbReference type="EMBL" id="JYNY01000251">
    <property type="protein sequence ID" value="KJJ84822.1"/>
    <property type="molecule type" value="Genomic_DNA"/>
</dbReference>
<reference evidence="1 2" key="1">
    <citation type="submission" date="2015-02" db="EMBL/GenBank/DDBJ databases">
        <title>Single-cell genomics of uncultivated deep-branching MTB reveals a conserved set of magnetosome genes.</title>
        <authorList>
            <person name="Kolinko S."/>
            <person name="Richter M."/>
            <person name="Glockner F.O."/>
            <person name="Brachmann A."/>
            <person name="Schuler D."/>
        </authorList>
    </citation>
    <scope>NUCLEOTIDE SEQUENCE [LARGE SCALE GENOMIC DNA]</scope>
    <source>
        <strain evidence="1">SKK-01</strain>
    </source>
</reference>
<evidence type="ECO:0000313" key="2">
    <source>
        <dbReference type="Proteomes" id="UP000033428"/>
    </source>
</evidence>
<accession>A0A0F0CNJ7</accession>
<proteinExistence type="predicted"/>
<name>A0A0F0CNJ7_9BACT</name>